<evidence type="ECO:0000313" key="1">
    <source>
        <dbReference type="EMBL" id="MBW8638257.1"/>
    </source>
</evidence>
<keyword evidence="2" id="KW-1185">Reference proteome</keyword>
<protein>
    <submittedName>
        <fullName evidence="1">Uncharacterized protein</fullName>
    </submittedName>
</protein>
<gene>
    <name evidence="1" type="ORF">K1W69_13760</name>
</gene>
<name>A0AAE3D1T1_9HYPH</name>
<comment type="caution">
    <text evidence="1">The sequence shown here is derived from an EMBL/GenBank/DDBJ whole genome shotgun (WGS) entry which is preliminary data.</text>
</comment>
<proteinExistence type="predicted"/>
<accession>A0AAE3D1T1</accession>
<dbReference type="Proteomes" id="UP001196509">
    <property type="component" value="Unassembled WGS sequence"/>
</dbReference>
<evidence type="ECO:0000313" key="2">
    <source>
        <dbReference type="Proteomes" id="UP001196509"/>
    </source>
</evidence>
<dbReference type="EMBL" id="JAICBX010000002">
    <property type="protein sequence ID" value="MBW8638257.1"/>
    <property type="molecule type" value="Genomic_DNA"/>
</dbReference>
<organism evidence="1 2">
    <name type="scientific">Flavimaribacter sediminis</name>
    <dbReference type="NCBI Taxonomy" id="2865987"/>
    <lineage>
        <taxon>Bacteria</taxon>
        <taxon>Pseudomonadati</taxon>
        <taxon>Pseudomonadota</taxon>
        <taxon>Alphaproteobacteria</taxon>
        <taxon>Hyphomicrobiales</taxon>
        <taxon>Rhizobiaceae</taxon>
        <taxon>Flavimaribacter</taxon>
    </lineage>
</organism>
<dbReference type="RefSeq" id="WP_220228896.1">
    <property type="nucleotide sequence ID" value="NZ_JAICBX010000002.1"/>
</dbReference>
<sequence>MRKLLFAFALLFVGATGLLYYVATPSWFTALPQQWMGLDLIGKTPEEVHSVLGEPTGSELSVKMLEEWAISDEPTGRCVSITRPFHLVSIARGLKGLCPPEGYRHRESIEGSASWNATNTDR</sequence>
<dbReference type="AlphaFoldDB" id="A0AAE3D1T1"/>
<reference evidence="1" key="1">
    <citation type="submission" date="2021-08" db="EMBL/GenBank/DDBJ databases">
        <title>Hoeflea bacterium WL0058 sp. nov., isolated from the sediment.</title>
        <authorList>
            <person name="Wang L."/>
            <person name="Zhang D."/>
        </authorList>
    </citation>
    <scope>NUCLEOTIDE SEQUENCE</scope>
    <source>
        <strain evidence="1">WL0058</strain>
    </source>
</reference>